<dbReference type="RefSeq" id="WP_217149444.1">
    <property type="nucleotide sequence ID" value="NZ_JAFMOY010000125.1"/>
</dbReference>
<comment type="caution">
    <text evidence="2">The sequence shown here is derived from an EMBL/GenBank/DDBJ whole genome shotgun (WGS) entry which is preliminary data.</text>
</comment>
<gene>
    <name evidence="2" type="ORF">J1784_12190</name>
</gene>
<evidence type="ECO:0000313" key="2">
    <source>
        <dbReference type="EMBL" id="MBU9845769.1"/>
    </source>
</evidence>
<dbReference type="Proteomes" id="UP000739284">
    <property type="component" value="Unassembled WGS sequence"/>
</dbReference>
<accession>A0ABS6LFR1</accession>
<dbReference type="EMBL" id="JAFMOY010000125">
    <property type="protein sequence ID" value="MBU9845769.1"/>
    <property type="molecule type" value="Genomic_DNA"/>
</dbReference>
<organism evidence="2 3">
    <name type="scientific">Rahnella ecdela</name>
    <dbReference type="NCBI Taxonomy" id="2816250"/>
    <lineage>
        <taxon>Bacteria</taxon>
        <taxon>Pseudomonadati</taxon>
        <taxon>Pseudomonadota</taxon>
        <taxon>Gammaproteobacteria</taxon>
        <taxon>Enterobacterales</taxon>
        <taxon>Yersiniaceae</taxon>
        <taxon>Rahnella</taxon>
    </lineage>
</organism>
<evidence type="ECO:0000256" key="1">
    <source>
        <dbReference type="SAM" id="Coils"/>
    </source>
</evidence>
<keyword evidence="3" id="KW-1185">Reference proteome</keyword>
<protein>
    <submittedName>
        <fullName evidence="2">Uncharacterized protein</fullName>
    </submittedName>
</protein>
<name>A0ABS6LFR1_9GAMM</name>
<evidence type="ECO:0000313" key="3">
    <source>
        <dbReference type="Proteomes" id="UP000739284"/>
    </source>
</evidence>
<sequence>MAEKDAYSILLEASHGKLNSNDLYKGKRINSVIEVALDAMNELEMEIQRLNYIIRQKNKQN</sequence>
<keyword evidence="1" id="KW-0175">Coiled coil</keyword>
<feature type="coiled-coil region" evidence="1">
    <location>
        <begin position="33"/>
        <end position="60"/>
    </location>
</feature>
<reference evidence="2 3" key="1">
    <citation type="submission" date="2021-03" db="EMBL/GenBank/DDBJ databases">
        <title>Five novel Rahnella species.</title>
        <authorList>
            <person name="Brady C."/>
            <person name="Asselin J."/>
            <person name="Beer S."/>
            <person name="Bruberg M.B."/>
            <person name="Crampton B."/>
            <person name="Venter S."/>
            <person name="Arnold D."/>
            <person name="Denman S."/>
        </authorList>
    </citation>
    <scope>NUCLEOTIDE SEQUENCE [LARGE SCALE GENOMIC DNA]</scope>
    <source>
        <strain evidence="2 3">FRB 231</strain>
    </source>
</reference>
<proteinExistence type="predicted"/>